<keyword evidence="2" id="KW-1185">Reference proteome</keyword>
<proteinExistence type="predicted"/>
<evidence type="ECO:0000313" key="1">
    <source>
        <dbReference type="EMBL" id="KRY19122.1"/>
    </source>
</evidence>
<accession>A0A0V1A2V8</accession>
<sequence length="62" mass="7130">MILPPVQFTIPESKGGMYSLNSMNILPKISSIICHMRLCGVIRRLDNSTINRQQQYYVTMNN</sequence>
<protein>
    <submittedName>
        <fullName evidence="1">Uncharacterized protein</fullName>
    </submittedName>
</protein>
<dbReference type="AlphaFoldDB" id="A0A0V1A2V8"/>
<dbReference type="EMBL" id="JYDQ01000039">
    <property type="protein sequence ID" value="KRY19122.1"/>
    <property type="molecule type" value="Genomic_DNA"/>
</dbReference>
<organism evidence="1 2">
    <name type="scientific">Trichinella patagoniensis</name>
    <dbReference type="NCBI Taxonomy" id="990121"/>
    <lineage>
        <taxon>Eukaryota</taxon>
        <taxon>Metazoa</taxon>
        <taxon>Ecdysozoa</taxon>
        <taxon>Nematoda</taxon>
        <taxon>Enoplea</taxon>
        <taxon>Dorylaimia</taxon>
        <taxon>Trichinellida</taxon>
        <taxon>Trichinellidae</taxon>
        <taxon>Trichinella</taxon>
    </lineage>
</organism>
<dbReference type="Proteomes" id="UP000054783">
    <property type="component" value="Unassembled WGS sequence"/>
</dbReference>
<gene>
    <name evidence="1" type="ORF">T12_2321</name>
</gene>
<name>A0A0V1A2V8_9BILA</name>
<evidence type="ECO:0000313" key="2">
    <source>
        <dbReference type="Proteomes" id="UP000054783"/>
    </source>
</evidence>
<reference evidence="1 2" key="1">
    <citation type="submission" date="2015-01" db="EMBL/GenBank/DDBJ databases">
        <title>Evolution of Trichinella species and genotypes.</title>
        <authorList>
            <person name="Korhonen P.K."/>
            <person name="Edoardo P."/>
            <person name="Giuseppe L.R."/>
            <person name="Gasser R.B."/>
        </authorList>
    </citation>
    <scope>NUCLEOTIDE SEQUENCE [LARGE SCALE GENOMIC DNA]</scope>
    <source>
        <strain evidence="1">ISS2496</strain>
    </source>
</reference>
<comment type="caution">
    <text evidence="1">The sequence shown here is derived from an EMBL/GenBank/DDBJ whole genome shotgun (WGS) entry which is preliminary data.</text>
</comment>